<reference evidence="1" key="1">
    <citation type="journal article" date="2014" name="Front. Microbiol.">
        <title>High frequency of phylogenetically diverse reductive dehalogenase-homologous genes in deep subseafloor sedimentary metagenomes.</title>
        <authorList>
            <person name="Kawai M."/>
            <person name="Futagami T."/>
            <person name="Toyoda A."/>
            <person name="Takaki Y."/>
            <person name="Nishi S."/>
            <person name="Hori S."/>
            <person name="Arai W."/>
            <person name="Tsubouchi T."/>
            <person name="Morono Y."/>
            <person name="Uchiyama I."/>
            <person name="Ito T."/>
            <person name="Fujiyama A."/>
            <person name="Inagaki F."/>
            <person name="Takami H."/>
        </authorList>
    </citation>
    <scope>NUCLEOTIDE SEQUENCE</scope>
    <source>
        <strain evidence="1">Expedition CK06-06</strain>
    </source>
</reference>
<proteinExistence type="predicted"/>
<evidence type="ECO:0000313" key="1">
    <source>
        <dbReference type="EMBL" id="GAG06386.1"/>
    </source>
</evidence>
<dbReference type="EMBL" id="BARS01025635">
    <property type="protein sequence ID" value="GAG06386.1"/>
    <property type="molecule type" value="Genomic_DNA"/>
</dbReference>
<organism evidence="1">
    <name type="scientific">marine sediment metagenome</name>
    <dbReference type="NCBI Taxonomy" id="412755"/>
    <lineage>
        <taxon>unclassified sequences</taxon>
        <taxon>metagenomes</taxon>
        <taxon>ecological metagenomes</taxon>
    </lineage>
</organism>
<comment type="caution">
    <text evidence="1">The sequence shown here is derived from an EMBL/GenBank/DDBJ whole genome shotgun (WGS) entry which is preliminary data.</text>
</comment>
<sequence>MAKGTQIIETRSKKRTRYEKIELRKSQMLDIYLRPSAKNSSWSNEKPAIIFVIEPAGEIIENRYRELMRIVEEDK</sequence>
<gene>
    <name evidence="1" type="ORF">S01H1_40481</name>
</gene>
<protein>
    <submittedName>
        <fullName evidence="1">Uncharacterized protein</fullName>
    </submittedName>
</protein>
<name>X0W0W7_9ZZZZ</name>
<accession>X0W0W7</accession>
<dbReference type="AlphaFoldDB" id="X0W0W7"/>